<organism evidence="3 4">
    <name type="scientific">Bacillus cereus</name>
    <dbReference type="NCBI Taxonomy" id="1396"/>
    <lineage>
        <taxon>Bacteria</taxon>
        <taxon>Bacillati</taxon>
        <taxon>Bacillota</taxon>
        <taxon>Bacilli</taxon>
        <taxon>Bacillales</taxon>
        <taxon>Bacillaceae</taxon>
        <taxon>Bacillus</taxon>
        <taxon>Bacillus cereus group</taxon>
    </lineage>
</organism>
<feature type="transmembrane region" description="Helical" evidence="1">
    <location>
        <begin position="53"/>
        <end position="74"/>
    </location>
</feature>
<dbReference type="AlphaFoldDB" id="A0A164QSX3"/>
<dbReference type="GO" id="GO:0004190">
    <property type="term" value="F:aspartic-type endopeptidase activity"/>
    <property type="evidence" value="ECO:0007669"/>
    <property type="project" value="InterPro"/>
</dbReference>
<sequence>MTTLYWALTIYLLVIATLDIFTYKIKNSLILVGLLGFPPLIYLEGGLDGLKTSAFSIIICGFSLYYIWKLLYWLGIPLIGAGDIKLFMVLSMVLGIGNTFTTFYYALIFGGLSFIFILSPKVTFRMIQDFFYFLFYGIPFHKEASLKKIPYSVPIAIVTYLVLVHPNALPFTF</sequence>
<dbReference type="EMBL" id="LJKE01000015">
    <property type="protein sequence ID" value="KZD72137.1"/>
    <property type="molecule type" value="Genomic_DNA"/>
</dbReference>
<feature type="transmembrane region" description="Helical" evidence="1">
    <location>
        <begin position="86"/>
        <end position="108"/>
    </location>
</feature>
<proteinExistence type="predicted"/>
<keyword evidence="1" id="KW-0812">Transmembrane</keyword>
<dbReference type="Pfam" id="PF01478">
    <property type="entry name" value="Peptidase_A24"/>
    <property type="match status" value="1"/>
</dbReference>
<dbReference type="PATRIC" id="fig|1396.535.peg.4350"/>
<dbReference type="Proteomes" id="UP000076482">
    <property type="component" value="Unassembled WGS sequence"/>
</dbReference>
<reference evidence="3 4" key="1">
    <citation type="submission" date="2015-09" db="EMBL/GenBank/DDBJ databases">
        <title>Bacillus cereus food isolates.</title>
        <authorList>
            <person name="Boekhorst J."/>
        </authorList>
    </citation>
    <scope>NUCLEOTIDE SEQUENCE [LARGE SCALE GENOMIC DNA]</scope>
    <source>
        <strain evidence="3 4">B4088</strain>
    </source>
</reference>
<dbReference type="GO" id="GO:0016020">
    <property type="term" value="C:membrane"/>
    <property type="evidence" value="ECO:0007669"/>
    <property type="project" value="InterPro"/>
</dbReference>
<keyword evidence="1" id="KW-1133">Transmembrane helix</keyword>
<accession>A0A164QSX3</accession>
<comment type="caution">
    <text evidence="3">The sequence shown here is derived from an EMBL/GenBank/DDBJ whole genome shotgun (WGS) entry which is preliminary data.</text>
</comment>
<evidence type="ECO:0000259" key="2">
    <source>
        <dbReference type="Pfam" id="PF01478"/>
    </source>
</evidence>
<dbReference type="Gene3D" id="1.20.120.1220">
    <property type="match status" value="1"/>
</dbReference>
<gene>
    <name evidence="3" type="ORF">B4088_0598</name>
</gene>
<evidence type="ECO:0000313" key="3">
    <source>
        <dbReference type="EMBL" id="KZD72137.1"/>
    </source>
</evidence>
<dbReference type="RefSeq" id="WP_063259818.1">
    <property type="nucleotide sequence ID" value="NZ_LJKE01000015.1"/>
</dbReference>
<protein>
    <recommendedName>
        <fullName evidence="2">Prepilin type IV endopeptidase peptidase domain-containing protein</fullName>
    </recommendedName>
</protein>
<feature type="transmembrane region" description="Helical" evidence="1">
    <location>
        <begin position="6"/>
        <end position="22"/>
    </location>
</feature>
<evidence type="ECO:0000256" key="1">
    <source>
        <dbReference type="SAM" id="Phobius"/>
    </source>
</evidence>
<name>A0A164QSX3_BACCE</name>
<evidence type="ECO:0000313" key="4">
    <source>
        <dbReference type="Proteomes" id="UP000076482"/>
    </source>
</evidence>
<keyword evidence="1" id="KW-0472">Membrane</keyword>
<feature type="domain" description="Prepilin type IV endopeptidase peptidase" evidence="2">
    <location>
        <begin position="7"/>
        <end position="113"/>
    </location>
</feature>
<dbReference type="InterPro" id="IPR000045">
    <property type="entry name" value="Prepilin_IV_endopep_pep"/>
</dbReference>
<feature type="transmembrane region" description="Helical" evidence="1">
    <location>
        <begin position="149"/>
        <end position="168"/>
    </location>
</feature>
<feature type="transmembrane region" description="Helical" evidence="1">
    <location>
        <begin position="29"/>
        <end position="47"/>
    </location>
</feature>